<feature type="domain" description="Solute-binding protein family 3/N-terminal" evidence="2">
    <location>
        <begin position="29"/>
        <end position="252"/>
    </location>
</feature>
<name>A0A7V5HYL2_UNCAE</name>
<evidence type="ECO:0000256" key="1">
    <source>
        <dbReference type="ARBA" id="ARBA00022729"/>
    </source>
</evidence>
<dbReference type="SMART" id="SM00062">
    <property type="entry name" value="PBPb"/>
    <property type="match status" value="1"/>
</dbReference>
<dbReference type="Gene3D" id="3.40.190.10">
    <property type="entry name" value="Periplasmic binding protein-like II"/>
    <property type="match status" value="2"/>
</dbReference>
<reference evidence="4" key="1">
    <citation type="journal article" date="2020" name="mSystems">
        <title>Genome- and Community-Level Interaction Insights into Carbon Utilization and Element Cycling Functions of Hydrothermarchaeota in Hydrothermal Sediment.</title>
        <authorList>
            <person name="Zhou Z."/>
            <person name="Liu Y."/>
            <person name="Xu W."/>
            <person name="Pan J."/>
            <person name="Luo Z.H."/>
            <person name="Li M."/>
        </authorList>
    </citation>
    <scope>NUCLEOTIDE SEQUENCE [LARGE SCALE GENOMIC DNA]</scope>
    <source>
        <strain evidence="4">HyVt-92</strain>
    </source>
</reference>
<dbReference type="SMART" id="SM00079">
    <property type="entry name" value="PBPe"/>
    <property type="match status" value="1"/>
</dbReference>
<proteinExistence type="predicted"/>
<dbReference type="SUPFAM" id="SSF53850">
    <property type="entry name" value="Periplasmic binding protein-like II"/>
    <property type="match status" value="1"/>
</dbReference>
<organism evidence="4">
    <name type="scientific">Aerophobetes bacterium</name>
    <dbReference type="NCBI Taxonomy" id="2030807"/>
    <lineage>
        <taxon>Bacteria</taxon>
        <taxon>Candidatus Aerophobota</taxon>
    </lineage>
</organism>
<keyword evidence="1" id="KW-0732">Signal</keyword>
<dbReference type="EMBL" id="DRTT01000068">
    <property type="protein sequence ID" value="HHF98278.1"/>
    <property type="molecule type" value="Genomic_DNA"/>
</dbReference>
<dbReference type="PANTHER" id="PTHR35936:SF17">
    <property type="entry name" value="ARGININE-BINDING EXTRACELLULAR PROTEIN ARTP"/>
    <property type="match status" value="1"/>
</dbReference>
<dbReference type="PANTHER" id="PTHR35936">
    <property type="entry name" value="MEMBRANE-BOUND LYTIC MUREIN TRANSGLYCOSYLASE F"/>
    <property type="match status" value="1"/>
</dbReference>
<dbReference type="InterPro" id="IPR001320">
    <property type="entry name" value="Iontro_rcpt_C"/>
</dbReference>
<dbReference type="GO" id="GO:0016020">
    <property type="term" value="C:membrane"/>
    <property type="evidence" value="ECO:0007669"/>
    <property type="project" value="InterPro"/>
</dbReference>
<protein>
    <submittedName>
        <fullName evidence="4">Basic amino acid ABC transporter substrate-binding protein</fullName>
    </submittedName>
</protein>
<feature type="domain" description="Ionotropic glutamate receptor C-terminal" evidence="3">
    <location>
        <begin position="29"/>
        <end position="252"/>
    </location>
</feature>
<sequence>MKRKMLVVGILFAFFLSFFTGISFAEKPTYIVASDISWPPFEYVDEQGRYVGFDLDVMREIAKIEGYDIKIVDVAFDSIIPGVVAGKYDIGASGFTITEKRDEVVDFSDPYWSSDQAILVRKDSGLNIITALSQGRTIGAQRGTTGASWIKENLIEKGVDVKLKLYETYPMAVLDLVNGNVDAVIQDEPASRASVAKEKNIMIAGIIVTGEQFGFLVKEGDPKGILPKINEGMKKLKASGKWDELVEKYFGK</sequence>
<evidence type="ECO:0000313" key="4">
    <source>
        <dbReference type="EMBL" id="HHF98278.1"/>
    </source>
</evidence>
<gene>
    <name evidence="4" type="ORF">ENL39_02175</name>
</gene>
<dbReference type="InterPro" id="IPR001638">
    <property type="entry name" value="Solute-binding_3/MltF_N"/>
</dbReference>
<comment type="caution">
    <text evidence="4">The sequence shown here is derived from an EMBL/GenBank/DDBJ whole genome shotgun (WGS) entry which is preliminary data.</text>
</comment>
<accession>A0A7V5HYL2</accession>
<dbReference type="GO" id="GO:0015276">
    <property type="term" value="F:ligand-gated monoatomic ion channel activity"/>
    <property type="evidence" value="ECO:0007669"/>
    <property type="project" value="InterPro"/>
</dbReference>
<dbReference type="CDD" id="cd13624">
    <property type="entry name" value="PBP2_Arg_Lys_His"/>
    <property type="match status" value="1"/>
</dbReference>
<evidence type="ECO:0000259" key="3">
    <source>
        <dbReference type="SMART" id="SM00079"/>
    </source>
</evidence>
<evidence type="ECO:0000259" key="2">
    <source>
        <dbReference type="SMART" id="SM00062"/>
    </source>
</evidence>
<dbReference type="Pfam" id="PF00497">
    <property type="entry name" value="SBP_bac_3"/>
    <property type="match status" value="1"/>
</dbReference>
<dbReference type="AlphaFoldDB" id="A0A7V5HYL2"/>
<dbReference type="Proteomes" id="UP000886070">
    <property type="component" value="Unassembled WGS sequence"/>
</dbReference>